<accession>A0ABD1DUZ5</accession>
<reference evidence="2 3" key="1">
    <citation type="submission" date="2024-05" db="EMBL/GenBank/DDBJ databases">
        <title>Culex pipiens pipiens assembly and annotation.</title>
        <authorList>
            <person name="Alout H."/>
            <person name="Durand T."/>
        </authorList>
    </citation>
    <scope>NUCLEOTIDE SEQUENCE [LARGE SCALE GENOMIC DNA]</scope>
    <source>
        <strain evidence="2">HA-2024</strain>
        <tissue evidence="2">Whole body</tissue>
    </source>
</reference>
<organism evidence="2 3">
    <name type="scientific">Culex pipiens pipiens</name>
    <name type="common">Northern house mosquito</name>
    <dbReference type="NCBI Taxonomy" id="38569"/>
    <lineage>
        <taxon>Eukaryota</taxon>
        <taxon>Metazoa</taxon>
        <taxon>Ecdysozoa</taxon>
        <taxon>Arthropoda</taxon>
        <taxon>Hexapoda</taxon>
        <taxon>Insecta</taxon>
        <taxon>Pterygota</taxon>
        <taxon>Neoptera</taxon>
        <taxon>Endopterygota</taxon>
        <taxon>Diptera</taxon>
        <taxon>Nematocera</taxon>
        <taxon>Culicoidea</taxon>
        <taxon>Culicidae</taxon>
        <taxon>Culicinae</taxon>
        <taxon>Culicini</taxon>
        <taxon>Culex</taxon>
        <taxon>Culex</taxon>
    </lineage>
</organism>
<keyword evidence="3" id="KW-1185">Reference proteome</keyword>
<evidence type="ECO:0000313" key="3">
    <source>
        <dbReference type="Proteomes" id="UP001562425"/>
    </source>
</evidence>
<feature type="region of interest" description="Disordered" evidence="1">
    <location>
        <begin position="39"/>
        <end position="92"/>
    </location>
</feature>
<feature type="compositionally biased region" description="Polar residues" evidence="1">
    <location>
        <begin position="59"/>
        <end position="81"/>
    </location>
</feature>
<dbReference type="EMBL" id="JBEHCU010002251">
    <property type="protein sequence ID" value="KAL1402980.1"/>
    <property type="molecule type" value="Genomic_DNA"/>
</dbReference>
<protein>
    <submittedName>
        <fullName evidence="2">Uncharacterized protein</fullName>
    </submittedName>
</protein>
<proteinExistence type="predicted"/>
<name>A0ABD1DUZ5_CULPP</name>
<evidence type="ECO:0000313" key="2">
    <source>
        <dbReference type="EMBL" id="KAL1402980.1"/>
    </source>
</evidence>
<comment type="caution">
    <text evidence="2">The sequence shown here is derived from an EMBL/GenBank/DDBJ whole genome shotgun (WGS) entry which is preliminary data.</text>
</comment>
<sequence length="92" mass="10080">MTSSIYLTMAGWTSDKFRLSCLDNQGLKRALLKMLILDSSSSNGRNGGKRGMASPRGYQRSTRNPARHNGNSRVPAITTTYRGKPICTKASN</sequence>
<dbReference type="Proteomes" id="UP001562425">
    <property type="component" value="Unassembled WGS sequence"/>
</dbReference>
<gene>
    <name evidence="2" type="ORF">pipiens_019568</name>
</gene>
<evidence type="ECO:0000256" key="1">
    <source>
        <dbReference type="SAM" id="MobiDB-lite"/>
    </source>
</evidence>
<dbReference type="AlphaFoldDB" id="A0ABD1DUZ5"/>